<name>A0ABP4EJM0_9ACTN</name>
<reference evidence="4" key="1">
    <citation type="journal article" date="2019" name="Int. J. Syst. Evol. Microbiol.">
        <title>The Global Catalogue of Microorganisms (GCM) 10K type strain sequencing project: providing services to taxonomists for standard genome sequencing and annotation.</title>
        <authorList>
            <consortium name="The Broad Institute Genomics Platform"/>
            <consortium name="The Broad Institute Genome Sequencing Center for Infectious Disease"/>
            <person name="Wu L."/>
            <person name="Ma J."/>
        </authorList>
    </citation>
    <scope>NUCLEOTIDE SEQUENCE [LARGE SCALE GENOMIC DNA]</scope>
    <source>
        <strain evidence="4">JCM 13008</strain>
    </source>
</reference>
<dbReference type="RefSeq" id="WP_343996415.1">
    <property type="nucleotide sequence ID" value="NZ_BAAALG010000013.1"/>
</dbReference>
<sequence length="254" mass="27004">MNRAAAFATMVLAGVMVVGALVIVGAMAWWTISDRDEPSSSVVALEVPPTVAAARPAFPVRSQNAVQPDEAWVSRTAEAAGIPEVAMRAYGRAAILAGRDLPECKMAWNTLAGIGWNESHHGTIKGRSLNADGTSSRPILGPVLDGSGAFAAIRATEASKQWHDNARWDRAVGPMQFISESWERWGSDADGDGVANPHDLDDAAWTAARYLCASGADLTTGEGWRRAVLSYNRSTEYADAVFRAATAYATRVAS</sequence>
<dbReference type="InterPro" id="IPR031304">
    <property type="entry name" value="SLT_2"/>
</dbReference>
<proteinExistence type="predicted"/>
<evidence type="ECO:0000313" key="3">
    <source>
        <dbReference type="EMBL" id="GAA1112382.1"/>
    </source>
</evidence>
<dbReference type="EMBL" id="BAAALG010000013">
    <property type="protein sequence ID" value="GAA1112382.1"/>
    <property type="molecule type" value="Genomic_DNA"/>
</dbReference>
<keyword evidence="1" id="KW-1133">Transmembrane helix</keyword>
<organism evidence="3 4">
    <name type="scientific">Nocardioides dubius</name>
    <dbReference type="NCBI Taxonomy" id="317019"/>
    <lineage>
        <taxon>Bacteria</taxon>
        <taxon>Bacillati</taxon>
        <taxon>Actinomycetota</taxon>
        <taxon>Actinomycetes</taxon>
        <taxon>Propionibacteriales</taxon>
        <taxon>Nocardioidaceae</taxon>
        <taxon>Nocardioides</taxon>
    </lineage>
</organism>
<keyword evidence="1" id="KW-0472">Membrane</keyword>
<gene>
    <name evidence="3" type="ORF">GCM10009668_37550</name>
</gene>
<comment type="caution">
    <text evidence="3">The sequence shown here is derived from an EMBL/GenBank/DDBJ whole genome shotgun (WGS) entry which is preliminary data.</text>
</comment>
<dbReference type="InterPro" id="IPR023346">
    <property type="entry name" value="Lysozyme-like_dom_sf"/>
</dbReference>
<evidence type="ECO:0000259" key="2">
    <source>
        <dbReference type="Pfam" id="PF13406"/>
    </source>
</evidence>
<dbReference type="Gene3D" id="1.10.530.10">
    <property type="match status" value="1"/>
</dbReference>
<protein>
    <submittedName>
        <fullName evidence="3">Lytic murein transglycosylase</fullName>
    </submittedName>
</protein>
<dbReference type="Proteomes" id="UP001501581">
    <property type="component" value="Unassembled WGS sequence"/>
</dbReference>
<dbReference type="InterPro" id="IPR043426">
    <property type="entry name" value="MltB-like"/>
</dbReference>
<evidence type="ECO:0000313" key="4">
    <source>
        <dbReference type="Proteomes" id="UP001501581"/>
    </source>
</evidence>
<feature type="domain" description="Transglycosylase SLT" evidence="2">
    <location>
        <begin position="168"/>
        <end position="227"/>
    </location>
</feature>
<feature type="transmembrane region" description="Helical" evidence="1">
    <location>
        <begin position="7"/>
        <end position="30"/>
    </location>
</feature>
<dbReference type="Pfam" id="PF13406">
    <property type="entry name" value="SLT_2"/>
    <property type="match status" value="1"/>
</dbReference>
<keyword evidence="1" id="KW-0812">Transmembrane</keyword>
<dbReference type="PANTHER" id="PTHR30163">
    <property type="entry name" value="MEMBRANE-BOUND LYTIC MUREIN TRANSGLYCOSYLASE B"/>
    <property type="match status" value="1"/>
</dbReference>
<keyword evidence="4" id="KW-1185">Reference proteome</keyword>
<evidence type="ECO:0000256" key="1">
    <source>
        <dbReference type="SAM" id="Phobius"/>
    </source>
</evidence>
<dbReference type="CDD" id="cd13399">
    <property type="entry name" value="Slt35-like"/>
    <property type="match status" value="1"/>
</dbReference>
<dbReference type="SUPFAM" id="SSF53955">
    <property type="entry name" value="Lysozyme-like"/>
    <property type="match status" value="1"/>
</dbReference>
<accession>A0ABP4EJM0</accession>
<dbReference type="PANTHER" id="PTHR30163:SF8">
    <property type="entry name" value="LYTIC MUREIN TRANSGLYCOSYLASE"/>
    <property type="match status" value="1"/>
</dbReference>